<dbReference type="Pfam" id="PF13966">
    <property type="entry name" value="zf-RVT"/>
    <property type="match status" value="2"/>
</dbReference>
<gene>
    <name evidence="2" type="ORF">CTI12_AA367680</name>
</gene>
<keyword evidence="3" id="KW-1185">Reference proteome</keyword>
<keyword evidence="2" id="KW-0548">Nucleotidyltransferase</keyword>
<name>A0A2U1MA15_ARTAN</name>
<feature type="domain" description="Reverse transcriptase zinc-binding" evidence="1">
    <location>
        <begin position="307"/>
        <end position="389"/>
    </location>
</feature>
<protein>
    <submittedName>
        <fullName evidence="2">RNA-directed DNA polymerase, eukaryota, Reverse transcriptase zinc-binding domain protein</fullName>
    </submittedName>
</protein>
<dbReference type="GO" id="GO:0003964">
    <property type="term" value="F:RNA-directed DNA polymerase activity"/>
    <property type="evidence" value="ECO:0007669"/>
    <property type="project" value="UniProtKB-KW"/>
</dbReference>
<evidence type="ECO:0000313" key="2">
    <source>
        <dbReference type="EMBL" id="PWA58056.1"/>
    </source>
</evidence>
<dbReference type="Proteomes" id="UP000245207">
    <property type="component" value="Unassembled WGS sequence"/>
</dbReference>
<comment type="caution">
    <text evidence="2">The sequence shown here is derived from an EMBL/GenBank/DDBJ whole genome shotgun (WGS) entry which is preliminary data.</text>
</comment>
<keyword evidence="2" id="KW-0808">Transferase</keyword>
<feature type="domain" description="Reverse transcriptase zinc-binding" evidence="1">
    <location>
        <begin position="53"/>
        <end position="137"/>
    </location>
</feature>
<dbReference type="PANTHER" id="PTHR33116">
    <property type="entry name" value="REVERSE TRANSCRIPTASE ZINC-BINDING DOMAIN-CONTAINING PROTEIN-RELATED-RELATED"/>
    <property type="match status" value="1"/>
</dbReference>
<proteinExistence type="predicted"/>
<evidence type="ECO:0000313" key="3">
    <source>
        <dbReference type="Proteomes" id="UP000245207"/>
    </source>
</evidence>
<sequence length="532" mass="62715">MSVHEFVEVSNGQWPTDWVSKLPVNDVFHNVVLIRDQPDKLLWKSNEGNLCKFSVKQAYTDLSSTGDDVTWSKVVWYSQNIPKFAFILWLAVQCKLTTQDKIRKWGSYDMMVCALCHEETDSHEHLFFKCKFSNELWKKVLEKIQEQQWGELEWQTLIGKIAIRNRLKSLKVKGSKATNNVEEIWDVKFGNTEAGNICLNEFIVHLEVMAQYLGFHIIQAAYDSGRSFWAINEENNDSWGWRNMLRLRQDIRVHLVKEVGDGCNTSVWFDNWSTFGALNYYVTYRDLYNERYKIDMFVHEFVEVSNVKQAYIDLSSTGDDVTWSKVVWYSQNIPKFAFILWLAVQCKLTTQDKIRKWGSYDMMVCALCHEETDSHEHLFFKCKFSNELWKKVLEKIQEQQWGELEWQTLIGKIASMYNGNSINSVVRRLCLATCVYMIWQERNCRLFRDERRTLEVLFQIVCDTVRNRLKSLKVKDQKQLIKWKKFGMWNLGILRLEICSLCIWLVLWGSRDLELVHRCGNLVKVVVAPAIG</sequence>
<dbReference type="STRING" id="35608.A0A2U1MA15"/>
<organism evidence="2 3">
    <name type="scientific">Artemisia annua</name>
    <name type="common">Sweet wormwood</name>
    <dbReference type="NCBI Taxonomy" id="35608"/>
    <lineage>
        <taxon>Eukaryota</taxon>
        <taxon>Viridiplantae</taxon>
        <taxon>Streptophyta</taxon>
        <taxon>Embryophyta</taxon>
        <taxon>Tracheophyta</taxon>
        <taxon>Spermatophyta</taxon>
        <taxon>Magnoliopsida</taxon>
        <taxon>eudicotyledons</taxon>
        <taxon>Gunneridae</taxon>
        <taxon>Pentapetalae</taxon>
        <taxon>asterids</taxon>
        <taxon>campanulids</taxon>
        <taxon>Asterales</taxon>
        <taxon>Asteraceae</taxon>
        <taxon>Asteroideae</taxon>
        <taxon>Anthemideae</taxon>
        <taxon>Artemisiinae</taxon>
        <taxon>Artemisia</taxon>
    </lineage>
</organism>
<reference evidence="2 3" key="1">
    <citation type="journal article" date="2018" name="Mol. Plant">
        <title>The genome of Artemisia annua provides insight into the evolution of Asteraceae family and artemisinin biosynthesis.</title>
        <authorList>
            <person name="Shen Q."/>
            <person name="Zhang L."/>
            <person name="Liao Z."/>
            <person name="Wang S."/>
            <person name="Yan T."/>
            <person name="Shi P."/>
            <person name="Liu M."/>
            <person name="Fu X."/>
            <person name="Pan Q."/>
            <person name="Wang Y."/>
            <person name="Lv Z."/>
            <person name="Lu X."/>
            <person name="Zhang F."/>
            <person name="Jiang W."/>
            <person name="Ma Y."/>
            <person name="Chen M."/>
            <person name="Hao X."/>
            <person name="Li L."/>
            <person name="Tang Y."/>
            <person name="Lv G."/>
            <person name="Zhou Y."/>
            <person name="Sun X."/>
            <person name="Brodelius P.E."/>
            <person name="Rose J.K.C."/>
            <person name="Tang K."/>
        </authorList>
    </citation>
    <scope>NUCLEOTIDE SEQUENCE [LARGE SCALE GENOMIC DNA]</scope>
    <source>
        <strain evidence="3">cv. Huhao1</strain>
        <tissue evidence="2">Leaf</tissue>
    </source>
</reference>
<evidence type="ECO:0000259" key="1">
    <source>
        <dbReference type="Pfam" id="PF13966"/>
    </source>
</evidence>
<dbReference type="InterPro" id="IPR026960">
    <property type="entry name" value="RVT-Znf"/>
</dbReference>
<dbReference type="AlphaFoldDB" id="A0A2U1MA15"/>
<accession>A0A2U1MA15</accession>
<dbReference type="PANTHER" id="PTHR33116:SF84">
    <property type="entry name" value="RNA-DIRECTED DNA POLYMERASE"/>
    <property type="match status" value="1"/>
</dbReference>
<dbReference type="EMBL" id="PKPP01006002">
    <property type="protein sequence ID" value="PWA58056.1"/>
    <property type="molecule type" value="Genomic_DNA"/>
</dbReference>
<keyword evidence="2" id="KW-0695">RNA-directed DNA polymerase</keyword>